<evidence type="ECO:0000256" key="2">
    <source>
        <dbReference type="ARBA" id="ARBA00022737"/>
    </source>
</evidence>
<dbReference type="PANTHER" id="PTHR24027">
    <property type="entry name" value="CADHERIN-23"/>
    <property type="match status" value="1"/>
</dbReference>
<comment type="subcellular location">
    <subcellularLocation>
        <location evidence="1">Membrane</location>
    </subcellularLocation>
</comment>
<organism evidence="10 11">
    <name type="scientific">Aplysia californica</name>
    <name type="common">California sea hare</name>
    <dbReference type="NCBI Taxonomy" id="6500"/>
    <lineage>
        <taxon>Eukaryota</taxon>
        <taxon>Metazoa</taxon>
        <taxon>Spiralia</taxon>
        <taxon>Lophotrochozoa</taxon>
        <taxon>Mollusca</taxon>
        <taxon>Gastropoda</taxon>
        <taxon>Heterobranchia</taxon>
        <taxon>Euthyneura</taxon>
        <taxon>Tectipleura</taxon>
        <taxon>Aplysiida</taxon>
        <taxon>Aplysioidea</taxon>
        <taxon>Aplysiidae</taxon>
        <taxon>Aplysia</taxon>
    </lineage>
</organism>
<proteinExistence type="predicted"/>
<name>A0ABM0JFD2_APLCA</name>
<feature type="region of interest" description="Disordered" evidence="6">
    <location>
        <begin position="696"/>
        <end position="834"/>
    </location>
</feature>
<gene>
    <name evidence="11" type="primary">LOC101851175</name>
</gene>
<feature type="domain" description="Cadherin" evidence="9">
    <location>
        <begin position="130"/>
        <end position="242"/>
    </location>
</feature>
<dbReference type="Gene3D" id="2.60.40.60">
    <property type="entry name" value="Cadherins"/>
    <property type="match status" value="3"/>
</dbReference>
<accession>A0ABM0JFD2</accession>
<dbReference type="InterPro" id="IPR039808">
    <property type="entry name" value="Cadherin"/>
</dbReference>
<dbReference type="Proteomes" id="UP000694888">
    <property type="component" value="Unplaced"/>
</dbReference>
<sequence length="1007" mass="108097">MGLVVTLAVVMASLLSLGYGNPVFTPTQALVDENESDVHLFEVTYSPFCSLVNVQPTDPSRFSIKNLTEIATGQWRFDVILIQAYDYETVKTASLGLTATQQCVNSQNVDQVGSAVIIVRDLPDEPPRFEKRLYQVTVPENSAKDTVIVGNISAVDADNSDRISYTVNFADYQLPLFSEALGQGMVNGLMATVVDIVLKTPLDYETSRRYDFSVIATDSVNLTDQADVIVNIEDVQDMPPMFTVPVYNGRISEAAMPGTPVLAVTARDGDSAAIQNDIVFSIIHENSDKFSIDASTGLITTSGPLDIDDNELLSNGLVNLTILAVESNSSGQVQLGQSSSTAGVLIQVEDTNDNPPEFNQDVYFGTIRENAVLGELVTLDGGGFVAVVDRDVAAINNQFRLHVERDGAPWDVFRTNIETQYSQASVLIQLNKEDSLLGLGESSIHFQIVATDVRASSHNLTASVAQMTVWVKGQTTPPPAPEPIVSIPLSTSDIIVFIVGILLLLNVGLTIFLCYVLRGGKRSPLGVFGRNSKYYVSERSRNKANAVMGDGVKGLEDGKSSEEEETQLPMPMTTQKVIVGEETNAPQAGPGQETAVKPLRNTVASAANRNRCDLTELTEKLNSYTLNKESTSFAKSNDNNTGINSVEQSTEVGQENKAFLPEQGALRGGEERSGNRINIPESSRAGLNISTGVTKLESKVIQPRPDNSENCTVRPFEQSGKSYQPNGKSGANSNTSSFSERSTGDAVPLIKRPKNKESISQQQQPQQTSDKGASPSTSKDKSNVTKTDGGLTLTKTQNKDAKNNSQEKDAATAPSSVSTYNAMPVLPGGRTQLTQTGVPPVALALPSSSGTKPRDAYVTVTNPVYNLPSTLGKENAPKPEVSTGWKAPGIFQTLSSSLEPPTSSQTGVKEATTEKSSQMQPEATLPKDSQKQSSAPVRPTTPTPALEDKKPTRVVEETPGQDARHVTFVSTRPTSSKTNLLQQQDYVSAAKDLLNAVNSASTGSLKM</sequence>
<reference evidence="11" key="1">
    <citation type="submission" date="2025-08" db="UniProtKB">
        <authorList>
            <consortium name="RefSeq"/>
        </authorList>
    </citation>
    <scope>IDENTIFICATION</scope>
</reference>
<evidence type="ECO:0000256" key="7">
    <source>
        <dbReference type="SAM" id="Phobius"/>
    </source>
</evidence>
<evidence type="ECO:0000256" key="4">
    <source>
        <dbReference type="ARBA" id="ARBA00023136"/>
    </source>
</evidence>
<evidence type="ECO:0000256" key="1">
    <source>
        <dbReference type="ARBA" id="ARBA00004370"/>
    </source>
</evidence>
<dbReference type="InterPro" id="IPR002126">
    <property type="entry name" value="Cadherin-like_dom"/>
</dbReference>
<feature type="domain" description="Cadherin" evidence="9">
    <location>
        <begin position="243"/>
        <end position="358"/>
    </location>
</feature>
<dbReference type="InterPro" id="IPR015919">
    <property type="entry name" value="Cadherin-like_sf"/>
</dbReference>
<keyword evidence="8" id="KW-0732">Signal</keyword>
<evidence type="ECO:0000313" key="11">
    <source>
        <dbReference type="RefSeq" id="XP_005092420.2"/>
    </source>
</evidence>
<feature type="region of interest" description="Disordered" evidence="6">
    <location>
        <begin position="632"/>
        <end position="683"/>
    </location>
</feature>
<dbReference type="GeneID" id="101851175"/>
<dbReference type="PANTHER" id="PTHR24027:SF438">
    <property type="entry name" value="CADHERIN 23"/>
    <property type="match status" value="1"/>
</dbReference>
<feature type="compositionally biased region" description="Polar residues" evidence="6">
    <location>
        <begin position="719"/>
        <end position="741"/>
    </location>
</feature>
<feature type="chain" id="PRO_5047161140" evidence="8">
    <location>
        <begin position="21"/>
        <end position="1007"/>
    </location>
</feature>
<dbReference type="CDD" id="cd11304">
    <property type="entry name" value="Cadherin_repeat"/>
    <property type="match status" value="2"/>
</dbReference>
<keyword evidence="2" id="KW-0677">Repeat</keyword>
<protein>
    <submittedName>
        <fullName evidence="11">Uncharacterized protein LOC101851175</fullName>
    </submittedName>
</protein>
<evidence type="ECO:0000256" key="8">
    <source>
        <dbReference type="SAM" id="SignalP"/>
    </source>
</evidence>
<feature type="compositionally biased region" description="Polar residues" evidence="6">
    <location>
        <begin position="632"/>
        <end position="653"/>
    </location>
</feature>
<keyword evidence="10" id="KW-1185">Reference proteome</keyword>
<evidence type="ECO:0000313" key="10">
    <source>
        <dbReference type="Proteomes" id="UP000694888"/>
    </source>
</evidence>
<evidence type="ECO:0000256" key="5">
    <source>
        <dbReference type="PROSITE-ProRule" id="PRU00043"/>
    </source>
</evidence>
<keyword evidence="7" id="KW-1133">Transmembrane helix</keyword>
<feature type="compositionally biased region" description="Polar residues" evidence="6">
    <location>
        <begin position="768"/>
        <end position="777"/>
    </location>
</feature>
<evidence type="ECO:0000256" key="6">
    <source>
        <dbReference type="SAM" id="MobiDB-lite"/>
    </source>
</evidence>
<feature type="compositionally biased region" description="Basic and acidic residues" evidence="6">
    <location>
        <begin position="946"/>
        <end position="956"/>
    </location>
</feature>
<dbReference type="SUPFAM" id="SSF49313">
    <property type="entry name" value="Cadherin-like"/>
    <property type="match status" value="3"/>
</dbReference>
<dbReference type="PROSITE" id="PS50268">
    <property type="entry name" value="CADHERIN_2"/>
    <property type="match status" value="3"/>
</dbReference>
<feature type="compositionally biased region" description="Basic and acidic residues" evidence="6">
    <location>
        <begin position="797"/>
        <end position="810"/>
    </location>
</feature>
<dbReference type="Pfam" id="PF00028">
    <property type="entry name" value="Cadherin"/>
    <property type="match status" value="1"/>
</dbReference>
<feature type="compositionally biased region" description="Low complexity" evidence="6">
    <location>
        <begin position="892"/>
        <end position="905"/>
    </location>
</feature>
<dbReference type="PROSITE" id="PS00232">
    <property type="entry name" value="CADHERIN_1"/>
    <property type="match status" value="1"/>
</dbReference>
<evidence type="ECO:0000259" key="9">
    <source>
        <dbReference type="PROSITE" id="PS50268"/>
    </source>
</evidence>
<feature type="region of interest" description="Disordered" evidence="6">
    <location>
        <begin position="549"/>
        <end position="568"/>
    </location>
</feature>
<keyword evidence="7" id="KW-0812">Transmembrane</keyword>
<feature type="signal peptide" evidence="8">
    <location>
        <begin position="1"/>
        <end position="20"/>
    </location>
</feature>
<keyword evidence="3 5" id="KW-0106">Calcium</keyword>
<dbReference type="InterPro" id="IPR020894">
    <property type="entry name" value="Cadherin_CS"/>
</dbReference>
<dbReference type="RefSeq" id="XP_005092420.2">
    <property type="nucleotide sequence ID" value="XM_005092363.3"/>
</dbReference>
<dbReference type="SMART" id="SM00112">
    <property type="entry name" value="CA"/>
    <property type="match status" value="2"/>
</dbReference>
<feature type="transmembrane region" description="Helical" evidence="7">
    <location>
        <begin position="494"/>
        <end position="517"/>
    </location>
</feature>
<feature type="domain" description="Cadherin" evidence="9">
    <location>
        <begin position="359"/>
        <end position="481"/>
    </location>
</feature>
<feature type="compositionally biased region" description="Low complexity" evidence="6">
    <location>
        <begin position="785"/>
        <end position="796"/>
    </location>
</feature>
<keyword evidence="4 7" id="KW-0472">Membrane</keyword>
<feature type="region of interest" description="Disordered" evidence="6">
    <location>
        <begin position="866"/>
        <end position="978"/>
    </location>
</feature>
<feature type="compositionally biased region" description="Polar residues" evidence="6">
    <location>
        <begin position="968"/>
        <end position="978"/>
    </location>
</feature>
<dbReference type="PRINTS" id="PR00205">
    <property type="entry name" value="CADHERIN"/>
</dbReference>
<evidence type="ECO:0000256" key="3">
    <source>
        <dbReference type="ARBA" id="ARBA00022837"/>
    </source>
</evidence>